<dbReference type="PANTHER" id="PTHR42916:SF1">
    <property type="entry name" value="PROTEIN PHYLLO, CHLOROPLASTIC"/>
    <property type="match status" value="1"/>
</dbReference>
<dbReference type="InterPro" id="IPR036849">
    <property type="entry name" value="Enolase-like_C_sf"/>
</dbReference>
<feature type="domain" description="Mandelate racemase/muconate lactonizing enzyme C-terminal" evidence="2">
    <location>
        <begin position="257"/>
        <end position="353"/>
    </location>
</feature>
<dbReference type="EMBL" id="KE343883">
    <property type="protein sequence ID" value="EXB44934.1"/>
    <property type="molecule type" value="Genomic_DNA"/>
</dbReference>
<dbReference type="Proteomes" id="UP000030645">
    <property type="component" value="Unassembled WGS sequence"/>
</dbReference>
<dbReference type="InterPro" id="IPR029058">
    <property type="entry name" value="AB_hydrolase_fold"/>
</dbReference>
<organism evidence="3 4">
    <name type="scientific">Morus notabilis</name>
    <dbReference type="NCBI Taxonomy" id="981085"/>
    <lineage>
        <taxon>Eukaryota</taxon>
        <taxon>Viridiplantae</taxon>
        <taxon>Streptophyta</taxon>
        <taxon>Embryophyta</taxon>
        <taxon>Tracheophyta</taxon>
        <taxon>Spermatophyta</taxon>
        <taxon>Magnoliopsida</taxon>
        <taxon>eudicotyledons</taxon>
        <taxon>Gunneridae</taxon>
        <taxon>Pentapetalae</taxon>
        <taxon>rosids</taxon>
        <taxon>fabids</taxon>
        <taxon>Rosales</taxon>
        <taxon>Moraceae</taxon>
        <taxon>Moreae</taxon>
        <taxon>Morus</taxon>
    </lineage>
</organism>
<evidence type="ECO:0000259" key="2">
    <source>
        <dbReference type="SMART" id="SM00922"/>
    </source>
</evidence>
<keyword evidence="4" id="KW-1185">Reference proteome</keyword>
<dbReference type="SUPFAM" id="SSF51604">
    <property type="entry name" value="Enolase C-terminal domain-like"/>
    <property type="match status" value="1"/>
</dbReference>
<dbReference type="PRINTS" id="PR00111">
    <property type="entry name" value="ABHYDROLASE"/>
</dbReference>
<dbReference type="SUPFAM" id="SSF53474">
    <property type="entry name" value="alpha/beta-Hydrolases"/>
    <property type="match status" value="1"/>
</dbReference>
<dbReference type="InterPro" id="IPR029065">
    <property type="entry name" value="Enolase_C-like"/>
</dbReference>
<gene>
    <name evidence="3" type="ORF">L484_026522</name>
</gene>
<dbReference type="eggNOG" id="KOG2382">
    <property type="taxonomic scope" value="Eukaryota"/>
</dbReference>
<evidence type="ECO:0000313" key="3">
    <source>
        <dbReference type="EMBL" id="EXB44934.1"/>
    </source>
</evidence>
<dbReference type="Pfam" id="PF13378">
    <property type="entry name" value="MR_MLE_C"/>
    <property type="match status" value="1"/>
</dbReference>
<dbReference type="SFLD" id="SFLDF00009">
    <property type="entry name" value="o-succinylbenzoate_synthase"/>
    <property type="match status" value="1"/>
</dbReference>
<protein>
    <recommendedName>
        <fullName evidence="2">Mandelate racemase/muconate lactonizing enzyme C-terminal domain-containing protein</fullName>
    </recommendedName>
</protein>
<accession>W9QZ33</accession>
<evidence type="ECO:0000256" key="1">
    <source>
        <dbReference type="ARBA" id="ARBA00023239"/>
    </source>
</evidence>
<dbReference type="InterPro" id="IPR013342">
    <property type="entry name" value="Mandelate_racemase_C"/>
</dbReference>
<dbReference type="PROSITE" id="PS00909">
    <property type="entry name" value="MR_MLE_2"/>
    <property type="match status" value="1"/>
</dbReference>
<dbReference type="SFLD" id="SFLDG00180">
    <property type="entry name" value="muconate_cycloisomerase"/>
    <property type="match status" value="1"/>
</dbReference>
<dbReference type="AlphaFoldDB" id="W9QZ33"/>
<name>W9QZ33_9ROSA</name>
<dbReference type="InterPro" id="IPR000073">
    <property type="entry name" value="AB_hydrolase_1"/>
</dbReference>
<dbReference type="InterPro" id="IPR043502">
    <property type="entry name" value="DNA/RNA_pol_sf"/>
</dbReference>
<dbReference type="GO" id="GO:0009063">
    <property type="term" value="P:amino acid catabolic process"/>
    <property type="evidence" value="ECO:0007669"/>
    <property type="project" value="InterPro"/>
</dbReference>
<sequence length="819" mass="91714">MHSPCQGHFEAIYRILRYLKKTPGRGLFFGKEENRRVEIFIDADWAGYVKDRKSTSGYCTRLWGNLVTWRSKKQFVVARSSAEAEYRAMAHGMCEAIWLKRLLEELKISCEFPMQLYCDNKATISIAHSLVHHDRTKHVEVDKHFITEKLEKGIISIEYIPASQQVANILTKGLPGPTLEYFVGKLRLIDIYSLRGSPSSLFTSVRCGLELAILNSLATRHGLDLLSLLHVQDDEEGIAEAPPKVKICGLVDSDGTPTEVADVVAALVKEGFAAIKLKVARRGSPTHDAEVIQEVRKKIGDQIELRVDANRNWTYEEAIQFGSLVKDCDLQYIEEPVKDEGDIIKFFEESGLPVALDETIDCIQENPLNILMKYTHPGIVAIVIKPSVVGGFESAALIAQWAQQHEKMAVISSTFESGLGLSAYIHLSCYLEQKNAEICKLMSNKMGPSVAHGLGTYQWLKEDVATTPLKISCNPYSGIVEASVADANRLLQSFQINRMIIHGDYTGEEVRRYRLPVDFNGISYYINVQEIGQISHDNVLVFLHGFLGTGEDWIAITKAASRGARCISIDLPGHGSSRILNHDDENAILESSLSIEVVAEVVRKLIHEITPEKVTVIGYSMGARIALFMALRFPDKVNGAVVISGSPGLKDEVARKIRRAVDDSRARFLVSYGLDRFLDSWYAGQLWNSLREHPKFNQIVGSRLHHHEDVPSLAKVLSDSSTGRQQPLWDDLKHSKTPLLIIVGGKDEKFKRIAQDMSYEIHGYRENENGPPSDIYEMVEIPNCGHAVHLENPLPVVGALRRFLTRLNQTRVALQTRML</sequence>
<dbReference type="SFLD" id="SFLDS00001">
    <property type="entry name" value="Enolase"/>
    <property type="match status" value="1"/>
</dbReference>
<dbReference type="Gene3D" id="3.40.50.1820">
    <property type="entry name" value="alpha/beta hydrolase"/>
    <property type="match status" value="1"/>
</dbReference>
<dbReference type="GO" id="GO:0016829">
    <property type="term" value="F:lyase activity"/>
    <property type="evidence" value="ECO:0007669"/>
    <property type="project" value="UniProtKB-KW"/>
</dbReference>
<keyword evidence="1" id="KW-0456">Lyase</keyword>
<dbReference type="STRING" id="981085.W9QZ33"/>
<dbReference type="Gene3D" id="3.20.20.120">
    <property type="entry name" value="Enolase-like C-terminal domain"/>
    <property type="match status" value="1"/>
</dbReference>
<evidence type="ECO:0000313" key="4">
    <source>
        <dbReference type="Proteomes" id="UP000030645"/>
    </source>
</evidence>
<dbReference type="CDD" id="cd09272">
    <property type="entry name" value="RNase_HI_RT_Ty1"/>
    <property type="match status" value="1"/>
</dbReference>
<proteinExistence type="predicted"/>
<dbReference type="SUPFAM" id="SSF56672">
    <property type="entry name" value="DNA/RNA polymerases"/>
    <property type="match status" value="1"/>
</dbReference>
<dbReference type="SMART" id="SM00922">
    <property type="entry name" value="MR_MLE"/>
    <property type="match status" value="1"/>
</dbReference>
<dbReference type="PANTHER" id="PTHR42916">
    <property type="entry name" value="2-SUCCINYL-5-ENOLPYRUVYL-6-HYDROXY-3-CYCLOHEXENE-1-CARBOXYLATE SYNTHASE"/>
    <property type="match status" value="1"/>
</dbReference>
<dbReference type="InterPro" id="IPR018110">
    <property type="entry name" value="Mandel_Rmase/mucon_lact_enz_CS"/>
</dbReference>
<dbReference type="Pfam" id="PF00561">
    <property type="entry name" value="Abhydrolase_1"/>
    <property type="match status" value="1"/>
</dbReference>
<reference evidence="4" key="1">
    <citation type="submission" date="2013-01" db="EMBL/GenBank/DDBJ databases">
        <title>Draft Genome Sequence of a Mulberry Tree, Morus notabilis C.K. Schneid.</title>
        <authorList>
            <person name="He N."/>
            <person name="Zhao S."/>
        </authorList>
    </citation>
    <scope>NUCLEOTIDE SEQUENCE</scope>
</reference>
<dbReference type="eggNOG" id="KOG0017">
    <property type="taxonomic scope" value="Eukaryota"/>
</dbReference>